<protein>
    <submittedName>
        <fullName evidence="4">Cobalamin-binding protein</fullName>
    </submittedName>
</protein>
<dbReference type="PANTHER" id="PTHR30535:SF34">
    <property type="entry name" value="MOLYBDATE-BINDING PROTEIN MOLA"/>
    <property type="match status" value="1"/>
</dbReference>
<name>A0A7W2AGC5_9BACL</name>
<evidence type="ECO:0000313" key="5">
    <source>
        <dbReference type="Proteomes" id="UP000530514"/>
    </source>
</evidence>
<dbReference type="InterPro" id="IPR050902">
    <property type="entry name" value="ABC_Transporter_SBP"/>
</dbReference>
<dbReference type="Pfam" id="PF01497">
    <property type="entry name" value="Peripla_BP_2"/>
    <property type="match status" value="1"/>
</dbReference>
<dbReference type="InterPro" id="IPR002491">
    <property type="entry name" value="ABC_transptr_periplasmic_BD"/>
</dbReference>
<dbReference type="InterPro" id="IPR054828">
    <property type="entry name" value="Vit_B12_bind_prot"/>
</dbReference>
<dbReference type="PROSITE" id="PS50983">
    <property type="entry name" value="FE_B12_PBP"/>
    <property type="match status" value="1"/>
</dbReference>
<dbReference type="SUPFAM" id="SSF53807">
    <property type="entry name" value="Helical backbone' metal receptor"/>
    <property type="match status" value="1"/>
</dbReference>
<dbReference type="CDD" id="cd01144">
    <property type="entry name" value="BtuF"/>
    <property type="match status" value="1"/>
</dbReference>
<dbReference type="AlphaFoldDB" id="A0A7W2AGC5"/>
<proteinExistence type="inferred from homology"/>
<dbReference type="OrthoDB" id="9787772at2"/>
<keyword evidence="2" id="KW-0732">Signal</keyword>
<comment type="similarity">
    <text evidence="1">Belongs to the bacterial solute-binding protein 8 family.</text>
</comment>
<evidence type="ECO:0000313" key="4">
    <source>
        <dbReference type="EMBL" id="MBA4542067.1"/>
    </source>
</evidence>
<keyword evidence="5" id="KW-1185">Reference proteome</keyword>
<dbReference type="PANTHER" id="PTHR30535">
    <property type="entry name" value="VITAMIN B12-BINDING PROTEIN"/>
    <property type="match status" value="1"/>
</dbReference>
<dbReference type="RefSeq" id="WP_033099454.1">
    <property type="nucleotide sequence ID" value="NZ_JACEIP010000004.1"/>
</dbReference>
<dbReference type="Gene3D" id="3.40.50.1980">
    <property type="entry name" value="Nitrogenase molybdenum iron protein domain"/>
    <property type="match status" value="2"/>
</dbReference>
<organism evidence="4 5">
    <name type="scientific">Thermoactinomyces daqus</name>
    <dbReference type="NCBI Taxonomy" id="1329516"/>
    <lineage>
        <taxon>Bacteria</taxon>
        <taxon>Bacillati</taxon>
        <taxon>Bacillota</taxon>
        <taxon>Bacilli</taxon>
        <taxon>Bacillales</taxon>
        <taxon>Thermoactinomycetaceae</taxon>
        <taxon>Thermoactinomyces</taxon>
    </lineage>
</organism>
<evidence type="ECO:0000256" key="1">
    <source>
        <dbReference type="ARBA" id="ARBA00008814"/>
    </source>
</evidence>
<comment type="caution">
    <text evidence="4">The sequence shown here is derived from an EMBL/GenBank/DDBJ whole genome shotgun (WGS) entry which is preliminary data.</text>
</comment>
<dbReference type="Proteomes" id="UP000530514">
    <property type="component" value="Unassembled WGS sequence"/>
</dbReference>
<reference evidence="4 5" key="1">
    <citation type="submission" date="2020-07" db="EMBL/GenBank/DDBJ databases">
        <authorList>
            <person name="Feng H."/>
        </authorList>
    </citation>
    <scope>NUCLEOTIDE SEQUENCE [LARGE SCALE GENOMIC DNA]</scope>
    <source>
        <strain evidence="5">s-11</strain>
    </source>
</reference>
<evidence type="ECO:0000256" key="2">
    <source>
        <dbReference type="ARBA" id="ARBA00022729"/>
    </source>
</evidence>
<dbReference type="EMBL" id="JACEIP010000004">
    <property type="protein sequence ID" value="MBA4542067.1"/>
    <property type="molecule type" value="Genomic_DNA"/>
</dbReference>
<sequence>MRIVSICPSNTELLYFLGVTDELAAVDNYSDWPPHWQDLPRVGPDLDIDIEKVKLFQPDLVIASLSVPGMEKNIERLKQERIPHIILNPKTLAGIAGDLKTLGEAIGRKKAGERAAERFLQEIEAIKQKIPHQEKPIRLYWEWWPKPVFTPGAKNWLTEISQLVGAVNVYGEVPQDSVQTDWDDVLKKDPDLALVVWTGIPIRRVKKNLICSRPGWQGHPLANEKNIYILEEGWYCRPSPRILTGIKHLAHILYPEHFPPQTGE</sequence>
<accession>A0A7W2AGC5</accession>
<feature type="domain" description="Fe/B12 periplasmic-binding" evidence="3">
    <location>
        <begin position="2"/>
        <end position="257"/>
    </location>
</feature>
<gene>
    <name evidence="4" type="ORF">H1164_04020</name>
</gene>
<dbReference type="NCBIfam" id="NF038402">
    <property type="entry name" value="TroA_like"/>
    <property type="match status" value="1"/>
</dbReference>
<evidence type="ECO:0000259" key="3">
    <source>
        <dbReference type="PROSITE" id="PS50983"/>
    </source>
</evidence>